<gene>
    <name evidence="1" type="ORF">E1294_30795</name>
</gene>
<sequence length="73" mass="7880">MPRIKLLRALMGLEVREDPNGAGQHTGRLILPRGFDATRITELIIPAADDGWSGHRDAGILPTGHALTASVER</sequence>
<organism evidence="1 2">
    <name type="scientific">Nonomuraea diastatica</name>
    <dbReference type="NCBI Taxonomy" id="1848329"/>
    <lineage>
        <taxon>Bacteria</taxon>
        <taxon>Bacillati</taxon>
        <taxon>Actinomycetota</taxon>
        <taxon>Actinomycetes</taxon>
        <taxon>Streptosporangiales</taxon>
        <taxon>Streptosporangiaceae</taxon>
        <taxon>Nonomuraea</taxon>
    </lineage>
</organism>
<protein>
    <submittedName>
        <fullName evidence="1">Uncharacterized protein</fullName>
    </submittedName>
</protein>
<proteinExistence type="predicted"/>
<name>A0A4R4WEE0_9ACTN</name>
<dbReference type="RefSeq" id="WP_132514216.1">
    <property type="nucleotide sequence ID" value="NZ_SMKP01000102.1"/>
</dbReference>
<accession>A0A4R4WEE0</accession>
<evidence type="ECO:0000313" key="1">
    <source>
        <dbReference type="EMBL" id="TDD16621.1"/>
    </source>
</evidence>
<dbReference type="AlphaFoldDB" id="A0A4R4WEE0"/>
<dbReference type="EMBL" id="SMKP01000102">
    <property type="protein sequence ID" value="TDD16621.1"/>
    <property type="molecule type" value="Genomic_DNA"/>
</dbReference>
<keyword evidence="2" id="KW-1185">Reference proteome</keyword>
<dbReference type="Proteomes" id="UP000294543">
    <property type="component" value="Unassembled WGS sequence"/>
</dbReference>
<evidence type="ECO:0000313" key="2">
    <source>
        <dbReference type="Proteomes" id="UP000294543"/>
    </source>
</evidence>
<comment type="caution">
    <text evidence="1">The sequence shown here is derived from an EMBL/GenBank/DDBJ whole genome shotgun (WGS) entry which is preliminary data.</text>
</comment>
<reference evidence="1 2" key="1">
    <citation type="submission" date="2019-03" db="EMBL/GenBank/DDBJ databases">
        <title>Draft genome sequences of novel Actinobacteria.</title>
        <authorList>
            <person name="Sahin N."/>
            <person name="Ay H."/>
            <person name="Saygin H."/>
        </authorList>
    </citation>
    <scope>NUCLEOTIDE SEQUENCE [LARGE SCALE GENOMIC DNA]</scope>
    <source>
        <strain evidence="1 2">KC712</strain>
    </source>
</reference>